<dbReference type="EMBL" id="LJDB01000017">
    <property type="protein sequence ID" value="ONI42214.1"/>
    <property type="molecule type" value="Genomic_DNA"/>
</dbReference>
<reference evidence="1" key="1">
    <citation type="submission" date="2016-08" db="EMBL/GenBank/DDBJ databases">
        <authorList>
            <person name="Ngugi D.K."/>
            <person name="Miyake S."/>
            <person name="Stingl U."/>
        </authorList>
    </citation>
    <scope>NUCLEOTIDE SEQUENCE</scope>
    <source>
        <strain evidence="1">SCG-B11WGA-EpuloA1</strain>
    </source>
</reference>
<proteinExistence type="predicted"/>
<evidence type="ECO:0000313" key="2">
    <source>
        <dbReference type="Proteomes" id="UP000188605"/>
    </source>
</evidence>
<organism evidence="1 2">
    <name type="scientific">Candidatus Epulonipiscium fishelsonii</name>
    <dbReference type="NCBI Taxonomy" id="77094"/>
    <lineage>
        <taxon>Bacteria</taxon>
        <taxon>Bacillati</taxon>
        <taxon>Bacillota</taxon>
        <taxon>Clostridia</taxon>
        <taxon>Lachnospirales</taxon>
        <taxon>Lachnospiraceae</taxon>
        <taxon>Candidatus Epulonipiscium</taxon>
    </lineage>
</organism>
<dbReference type="Proteomes" id="UP000188605">
    <property type="component" value="Unassembled WGS sequence"/>
</dbReference>
<comment type="caution">
    <text evidence="1">The sequence shown here is derived from an EMBL/GenBank/DDBJ whole genome shotgun (WGS) entry which is preliminary data.</text>
</comment>
<gene>
    <name evidence="1" type="ORF">AN396_02180</name>
</gene>
<accession>A0ACC8XFF7</accession>
<evidence type="ECO:0000313" key="1">
    <source>
        <dbReference type="EMBL" id="ONI42214.1"/>
    </source>
</evidence>
<name>A0ACC8XFF7_9FIRM</name>
<keyword evidence="2" id="KW-1185">Reference proteome</keyword>
<protein>
    <submittedName>
        <fullName evidence="1">Uncharacterized protein</fullName>
    </submittedName>
</protein>
<sequence length="238" mass="27016">MIEVKELNLKLGKNNILKNISLKVEPNKIYGLLGRNGAGKTTLLNAIVGGFSETKGIIKINEINPYVDGAVLNNVCIVRENIIKPLLTSKVQDYFKSYSILYPKFDMNLAIKLAAHFKINLKCIFNNLSRGMQTMVINIVGICSMADILIFDEPTIGMDAQNRAEFYEILLEHFATHQQTIIISTHQIDETQNLFNHVFIINKGELIVDSEIDELECKPTELQDYFINLTKEGEFIYE</sequence>